<evidence type="ECO:0000313" key="3">
    <source>
        <dbReference type="Proteomes" id="UP000184267"/>
    </source>
</evidence>
<keyword evidence="1" id="KW-1133">Transmembrane helix</keyword>
<keyword evidence="1" id="KW-0812">Transmembrane</keyword>
<keyword evidence="3" id="KW-1185">Reference proteome</keyword>
<gene>
    <name evidence="2" type="ORF">TRAPUB_1779</name>
</gene>
<dbReference type="AlphaFoldDB" id="A0A1M2VIE9"/>
<dbReference type="PANTHER" id="PTHR39218:SF1">
    <property type="entry name" value="OXIDOREDUCTASE 14 KDA SUBUNIT, PUTATIVE (AFU_ORTHOLOGUE AFUA_1G12110)-RELATED"/>
    <property type="match status" value="1"/>
</dbReference>
<dbReference type="OrthoDB" id="2141050at2759"/>
<comment type="caution">
    <text evidence="2">The sequence shown here is derived from an EMBL/GenBank/DDBJ whole genome shotgun (WGS) entry which is preliminary data.</text>
</comment>
<dbReference type="STRING" id="154538.A0A1M2VIE9"/>
<evidence type="ECO:0000256" key="1">
    <source>
        <dbReference type="SAM" id="Phobius"/>
    </source>
</evidence>
<dbReference type="OMA" id="GYWAYKW"/>
<keyword evidence="1" id="KW-0472">Membrane</keyword>
<reference evidence="2 3" key="1">
    <citation type="submission" date="2016-10" db="EMBL/GenBank/DDBJ databases">
        <title>Genome sequence of the basidiomycete white-rot fungus Trametes pubescens.</title>
        <authorList>
            <person name="Makela M.R."/>
            <person name="Granchi Z."/>
            <person name="Peng M."/>
            <person name="De Vries R.P."/>
            <person name="Grigoriev I."/>
            <person name="Riley R."/>
            <person name="Hilden K."/>
        </authorList>
    </citation>
    <scope>NUCLEOTIDE SEQUENCE [LARGE SCALE GENOMIC DNA]</scope>
    <source>
        <strain evidence="2 3">FBCC735</strain>
    </source>
</reference>
<dbReference type="Proteomes" id="UP000184267">
    <property type="component" value="Unassembled WGS sequence"/>
</dbReference>
<dbReference type="EMBL" id="MNAD01001187">
    <property type="protein sequence ID" value="OJT07374.1"/>
    <property type="molecule type" value="Genomic_DNA"/>
</dbReference>
<protein>
    <submittedName>
        <fullName evidence="2">Uncharacterized protein</fullName>
    </submittedName>
</protein>
<evidence type="ECO:0000313" key="2">
    <source>
        <dbReference type="EMBL" id="OJT07374.1"/>
    </source>
</evidence>
<sequence length="79" mass="8625">MSLLTNIIGFSIFGFAARVGQLGIQKRGLFENPAGHAIAAGAFGFVGYWAYHWDQRAAVLIQEKRAQLAERRGQTEGTS</sequence>
<organism evidence="2 3">
    <name type="scientific">Trametes pubescens</name>
    <name type="common">White-rot fungus</name>
    <dbReference type="NCBI Taxonomy" id="154538"/>
    <lineage>
        <taxon>Eukaryota</taxon>
        <taxon>Fungi</taxon>
        <taxon>Dikarya</taxon>
        <taxon>Basidiomycota</taxon>
        <taxon>Agaricomycotina</taxon>
        <taxon>Agaricomycetes</taxon>
        <taxon>Polyporales</taxon>
        <taxon>Polyporaceae</taxon>
        <taxon>Trametes</taxon>
    </lineage>
</organism>
<accession>A0A1M2VIE9</accession>
<proteinExistence type="predicted"/>
<dbReference type="PANTHER" id="PTHR39218">
    <property type="entry name" value="OXIDOREDUCTASE 14 KDA SUBUNIT, PUTATIVE (AFU_ORTHOLOGUE AFUA_1G12110)-RELATED"/>
    <property type="match status" value="1"/>
</dbReference>
<name>A0A1M2VIE9_TRAPU</name>
<feature type="transmembrane region" description="Helical" evidence="1">
    <location>
        <begin position="34"/>
        <end position="51"/>
    </location>
</feature>